<gene>
    <name evidence="1" type="ORF">CVD27_12760</name>
</gene>
<keyword evidence="2" id="KW-1185">Reference proteome</keyword>
<accession>A0A2N5HEU6</accession>
<protein>
    <recommendedName>
        <fullName evidence="3">Phage gp6-like head-tail connector protein</fullName>
    </recommendedName>
</protein>
<proteinExistence type="predicted"/>
<dbReference type="OrthoDB" id="2909187at2"/>
<dbReference type="Pfam" id="PF05135">
    <property type="entry name" value="Phage_connect_1"/>
    <property type="match status" value="1"/>
</dbReference>
<dbReference type="EMBL" id="PGVE01000048">
    <property type="protein sequence ID" value="PLS04025.1"/>
    <property type="molecule type" value="Genomic_DNA"/>
</dbReference>
<dbReference type="Proteomes" id="UP000234950">
    <property type="component" value="Unassembled WGS sequence"/>
</dbReference>
<dbReference type="Gene3D" id="1.10.246.150">
    <property type="match status" value="1"/>
</dbReference>
<dbReference type="AlphaFoldDB" id="A0A2N5HEU6"/>
<organism evidence="1 2">
    <name type="scientific">Neobacillus cucumis</name>
    <dbReference type="NCBI Taxonomy" id="1740721"/>
    <lineage>
        <taxon>Bacteria</taxon>
        <taxon>Bacillati</taxon>
        <taxon>Bacillota</taxon>
        <taxon>Bacilli</taxon>
        <taxon>Bacillales</taxon>
        <taxon>Bacillaceae</taxon>
        <taxon>Neobacillus</taxon>
    </lineage>
</organism>
<reference evidence="1 2" key="1">
    <citation type="submission" date="2017-11" db="EMBL/GenBank/DDBJ databases">
        <title>Comparitive Functional Genomics of Dry Heat Resistant strains isolated from the Viking Spacecraft.</title>
        <authorList>
            <person name="Seuylemezian A."/>
            <person name="Cooper K."/>
            <person name="Vaishampayan P."/>
        </authorList>
    </citation>
    <scope>NUCLEOTIDE SEQUENCE [LARGE SCALE GENOMIC DNA]</scope>
    <source>
        <strain evidence="1 2">V32-6</strain>
    </source>
</reference>
<evidence type="ECO:0008006" key="3">
    <source>
        <dbReference type="Google" id="ProtNLM"/>
    </source>
</evidence>
<dbReference type="InterPro" id="IPR021146">
    <property type="entry name" value="Phage_gp6-like_head-tail"/>
</dbReference>
<sequence length="107" mass="12629">MLEDLEQWDIIEKAKLILDMQLDSNNDTLFEYYFQNAIDFIYDYCNVSEVPTTLYTVVSQMVAFQYRQRGIENVQSEGKGSLSQSFLTEYPPNIMNRLNRHAKVKFL</sequence>
<comment type="caution">
    <text evidence="1">The sequence shown here is derived from an EMBL/GenBank/DDBJ whole genome shotgun (WGS) entry which is preliminary data.</text>
</comment>
<evidence type="ECO:0000313" key="2">
    <source>
        <dbReference type="Proteomes" id="UP000234950"/>
    </source>
</evidence>
<name>A0A2N5HEU6_9BACI</name>
<evidence type="ECO:0000313" key="1">
    <source>
        <dbReference type="EMBL" id="PLS04025.1"/>
    </source>
</evidence>
<dbReference type="RefSeq" id="WP_101648289.1">
    <property type="nucleotide sequence ID" value="NZ_PGVE01000048.1"/>
</dbReference>
<dbReference type="InterPro" id="IPR053746">
    <property type="entry name" value="Viral_HT_Connector_Assembly"/>
</dbReference>